<dbReference type="GO" id="GO:0004029">
    <property type="term" value="F:aldehyde dehydrogenase (NAD+) activity"/>
    <property type="evidence" value="ECO:0007669"/>
    <property type="project" value="TreeGrafter"/>
</dbReference>
<dbReference type="InterPro" id="IPR016162">
    <property type="entry name" value="Ald_DH_N"/>
</dbReference>
<dbReference type="InterPro" id="IPR015590">
    <property type="entry name" value="Aldehyde_DH_dom"/>
</dbReference>
<dbReference type="Proteomes" id="UP000779809">
    <property type="component" value="Unassembled WGS sequence"/>
</dbReference>
<dbReference type="InterPro" id="IPR029510">
    <property type="entry name" value="Ald_DH_CS_GLU"/>
</dbReference>
<accession>A0A932EPX2</accession>
<dbReference type="EMBL" id="JACPNR010000004">
    <property type="protein sequence ID" value="MBI2677440.1"/>
    <property type="molecule type" value="Genomic_DNA"/>
</dbReference>
<feature type="domain" description="Aldehyde dehydrogenase" evidence="8">
    <location>
        <begin position="10"/>
        <end position="440"/>
    </location>
</feature>
<protein>
    <recommendedName>
        <fullName evidence="4">Aldehyde dehydrogenase</fullName>
    </recommendedName>
</protein>
<evidence type="ECO:0000256" key="7">
    <source>
        <dbReference type="RuleBase" id="RU003345"/>
    </source>
</evidence>
<evidence type="ECO:0000259" key="8">
    <source>
        <dbReference type="Pfam" id="PF00171"/>
    </source>
</evidence>
<evidence type="ECO:0000313" key="10">
    <source>
        <dbReference type="Proteomes" id="UP000779809"/>
    </source>
</evidence>
<sequence>MPSATQPALDLQAAFDALRANRWKVAQSSAADRVAKLRRLRQVLLAEREALRTALQADLRRPPEESEVLEIQPLFGELDHAIHNVKRWMRPKRVSTPLLLAGTRSEVRFEPRGLALILAPWNYPLDLAIAPLIAAVAAGNCVLVKPSEKSAHVAEAVARIIAKAFPPDEVACVLGGPQLGEALVALPFDHIFFTGSTRLGKAVMRAAAENLASVTLELGGKSPALVDESADVLLAAERIAWGKFVNAGQTCIAPDYALVHQGIASAFITALKLQLEGMYGPPSQTRLSPYYCRLIDTAAAERLSAALEATLRSGATLEAGGEFDHASRYIAPTILSGVTQDSPIMREEIFGPILPILTYQSLEEALYLIRSRPKPLSLYVFSRTRDVLERVLAQTSAGATVWNTTLLHFGNHNLPFGGVGESGMGSYHGWFGFRAFSHERAVLYQSRFSMIGRFFPPYGPTTRALLAWVDRLMGLR</sequence>
<dbReference type="Gene3D" id="3.40.605.10">
    <property type="entry name" value="Aldehyde Dehydrogenase, Chain A, domain 1"/>
    <property type="match status" value="1"/>
</dbReference>
<name>A0A932EPX2_9BACT</name>
<proteinExistence type="inferred from homology"/>
<evidence type="ECO:0000313" key="9">
    <source>
        <dbReference type="EMBL" id="MBI2677440.1"/>
    </source>
</evidence>
<dbReference type="Pfam" id="PF00171">
    <property type="entry name" value="Aldedh"/>
    <property type="match status" value="1"/>
</dbReference>
<dbReference type="PROSITE" id="PS00070">
    <property type="entry name" value="ALDEHYDE_DEHYDR_CYS"/>
    <property type="match status" value="1"/>
</dbReference>
<dbReference type="GO" id="GO:0005737">
    <property type="term" value="C:cytoplasm"/>
    <property type="evidence" value="ECO:0007669"/>
    <property type="project" value="TreeGrafter"/>
</dbReference>
<dbReference type="PIRSF" id="PIRSF036492">
    <property type="entry name" value="ALDH"/>
    <property type="match status" value="1"/>
</dbReference>
<keyword evidence="2 4" id="KW-0560">Oxidoreductase</keyword>
<evidence type="ECO:0000256" key="1">
    <source>
        <dbReference type="ARBA" id="ARBA00009986"/>
    </source>
</evidence>
<gene>
    <name evidence="9" type="ORF">HYX28_01520</name>
</gene>
<evidence type="ECO:0000256" key="2">
    <source>
        <dbReference type="ARBA" id="ARBA00023002"/>
    </source>
</evidence>
<dbReference type="SUPFAM" id="SSF53720">
    <property type="entry name" value="ALDH-like"/>
    <property type="match status" value="1"/>
</dbReference>
<dbReference type="InterPro" id="IPR016161">
    <property type="entry name" value="Ald_DH/histidinol_DH"/>
</dbReference>
<comment type="similarity">
    <text evidence="1 4 7">Belongs to the aldehyde dehydrogenase family.</text>
</comment>
<dbReference type="InterPro" id="IPR016163">
    <property type="entry name" value="Ald_DH_C"/>
</dbReference>
<keyword evidence="3" id="KW-0520">NAD</keyword>
<dbReference type="AlphaFoldDB" id="A0A932EPX2"/>
<organism evidence="9 10">
    <name type="scientific">Candidatus Korobacter versatilis</name>
    <dbReference type="NCBI Taxonomy" id="658062"/>
    <lineage>
        <taxon>Bacteria</taxon>
        <taxon>Pseudomonadati</taxon>
        <taxon>Acidobacteriota</taxon>
        <taxon>Terriglobia</taxon>
        <taxon>Terriglobales</taxon>
        <taxon>Candidatus Korobacteraceae</taxon>
        <taxon>Candidatus Korobacter</taxon>
    </lineage>
</organism>
<feature type="active site" evidence="5">
    <location>
        <position position="251"/>
    </location>
</feature>
<evidence type="ECO:0000256" key="4">
    <source>
        <dbReference type="PIRNR" id="PIRNR036492"/>
    </source>
</evidence>
<dbReference type="PROSITE" id="PS00687">
    <property type="entry name" value="ALDEHYDE_DEHYDR_GLU"/>
    <property type="match status" value="1"/>
</dbReference>
<evidence type="ECO:0000256" key="3">
    <source>
        <dbReference type="ARBA" id="ARBA00023027"/>
    </source>
</evidence>
<dbReference type="FunFam" id="3.40.605.10:FF:000004">
    <property type="entry name" value="Aldehyde dehydrogenase"/>
    <property type="match status" value="1"/>
</dbReference>
<comment type="caution">
    <text evidence="9">The sequence shown here is derived from an EMBL/GenBank/DDBJ whole genome shotgun (WGS) entry which is preliminary data.</text>
</comment>
<dbReference type="GO" id="GO:0006081">
    <property type="term" value="P:aldehyde metabolic process"/>
    <property type="evidence" value="ECO:0007669"/>
    <property type="project" value="InterPro"/>
</dbReference>
<reference evidence="9" key="1">
    <citation type="submission" date="2020-07" db="EMBL/GenBank/DDBJ databases">
        <title>Huge and variable diversity of episymbiotic CPR bacteria and DPANN archaea in groundwater ecosystems.</title>
        <authorList>
            <person name="He C.Y."/>
            <person name="Keren R."/>
            <person name="Whittaker M."/>
            <person name="Farag I.F."/>
            <person name="Doudna J."/>
            <person name="Cate J.H.D."/>
            <person name="Banfield J.F."/>
        </authorList>
    </citation>
    <scope>NUCLEOTIDE SEQUENCE</scope>
    <source>
        <strain evidence="9">NC_groundwater_580_Pr5_B-0.1um_64_19</strain>
    </source>
</reference>
<dbReference type="Gene3D" id="3.40.309.10">
    <property type="entry name" value="Aldehyde Dehydrogenase, Chain A, domain 2"/>
    <property type="match status" value="1"/>
</dbReference>
<dbReference type="InterPro" id="IPR012394">
    <property type="entry name" value="Aldehyde_DH_NAD(P)"/>
</dbReference>
<dbReference type="InterPro" id="IPR016160">
    <property type="entry name" value="Ald_DH_CS_CYS"/>
</dbReference>
<evidence type="ECO:0000256" key="5">
    <source>
        <dbReference type="PIRSR" id="PIRSR036492-1"/>
    </source>
</evidence>
<dbReference type="FunFam" id="3.40.309.10:FF:000003">
    <property type="entry name" value="Aldehyde dehydrogenase"/>
    <property type="match status" value="1"/>
</dbReference>
<feature type="active site" evidence="5 6">
    <location>
        <position position="217"/>
    </location>
</feature>
<dbReference type="PANTHER" id="PTHR43570">
    <property type="entry name" value="ALDEHYDE DEHYDROGENASE"/>
    <property type="match status" value="1"/>
</dbReference>
<dbReference type="PANTHER" id="PTHR43570:SF20">
    <property type="entry name" value="ALDEHYDE DEHYDROGENASE ALDX-RELATED"/>
    <property type="match status" value="1"/>
</dbReference>
<evidence type="ECO:0000256" key="6">
    <source>
        <dbReference type="PROSITE-ProRule" id="PRU10007"/>
    </source>
</evidence>